<feature type="domain" description="GEVED" evidence="1">
    <location>
        <begin position="540"/>
        <end position="616"/>
    </location>
</feature>
<sequence length="700" mass="75099">MKVTFHRIQMLFSFLATLSYWRRGLAITLLLTIYLARGAYAQSKEWDQTYGGVITNTSTQTYGSSYLQSVITTNNGYLLGGRSNSSMGNDKTQGRRGSYDFWLVSTNTRGNKLWDKRYGGSGEENLQVVVNTSDGGYVLGGTSSSGFSGDVTQAGRGGQDFWIIKINADGTKLWDQRYGGSGNDVLKALVATPGGGFILGGYSNSGLNGDKTQASRGGNDYWILKIDEDGNKIWDKRFGGSGNDVFKSLVITPDGHYLLAGSSSSGVGGDKSEPVWGGAQADYWVVKINSTGNKIWDKRFGGKSSDDLEALVATADGSYLLGGLSYSFPEGDKTDTQGWFEVGIGEYWLVKIDSNGNKILDKVLNGTSHVVTSLIPTSDGGFLAGGGNPTDETNDVDDYWVAKVNSSGNTIWEKYISGAGRDYLTSILATKSGEVLLGGWSDSGMGNDKSGAKKGLVDYWLVKLQEVNCIPVITYGCDDLNIIQSFNFNTLSNNASGCDAQGNGYSSYAPTGKYTTTVTRDQAYPITVQASLTGDFEQGFGAWIDYNSDNDFDDPGEFVFSSPIVSDDYTGRVVIPASATAGQHRLRVRSHFATEVTSDQSCTEFDYGETEDYIITITNPSIYAAWDKRYGGSGRDSYTDLIRTTDGGYLIGGTPIPKIPATRASPAAAALIIGSSKSMRKATNNGTNAMAEPVTTTSIA</sequence>
<dbReference type="AlphaFoldDB" id="A0A2T2YCU0"/>
<dbReference type="RefSeq" id="WP_106927814.1">
    <property type="nucleotide sequence ID" value="NZ_PYFT01000001.1"/>
</dbReference>
<evidence type="ECO:0000313" key="3">
    <source>
        <dbReference type="Proteomes" id="UP000240357"/>
    </source>
</evidence>
<comment type="caution">
    <text evidence="2">The sequence shown here is derived from an EMBL/GenBank/DDBJ whole genome shotgun (WGS) entry which is preliminary data.</text>
</comment>
<gene>
    <name evidence="2" type="ORF">AHMF7605_07105</name>
</gene>
<dbReference type="PANTHER" id="PTHR42754">
    <property type="entry name" value="ENDOGLUCANASE"/>
    <property type="match status" value="1"/>
</dbReference>
<dbReference type="PANTHER" id="PTHR42754:SF1">
    <property type="entry name" value="LIPOPROTEIN"/>
    <property type="match status" value="1"/>
</dbReference>
<dbReference type="OrthoDB" id="870410at2"/>
<proteinExistence type="predicted"/>
<dbReference type="Proteomes" id="UP000240357">
    <property type="component" value="Unassembled WGS sequence"/>
</dbReference>
<organism evidence="2 3">
    <name type="scientific">Adhaeribacter arboris</name>
    <dbReference type="NCBI Taxonomy" id="2072846"/>
    <lineage>
        <taxon>Bacteria</taxon>
        <taxon>Pseudomonadati</taxon>
        <taxon>Bacteroidota</taxon>
        <taxon>Cytophagia</taxon>
        <taxon>Cytophagales</taxon>
        <taxon>Hymenobacteraceae</taxon>
        <taxon>Adhaeribacter</taxon>
    </lineage>
</organism>
<protein>
    <recommendedName>
        <fullName evidence="1">GEVED domain-containing protein</fullName>
    </recommendedName>
</protein>
<accession>A0A2T2YCU0</accession>
<dbReference type="InterPro" id="IPR045474">
    <property type="entry name" value="GEVED"/>
</dbReference>
<evidence type="ECO:0000259" key="1">
    <source>
        <dbReference type="Pfam" id="PF20009"/>
    </source>
</evidence>
<reference evidence="2 3" key="1">
    <citation type="submission" date="2018-03" db="EMBL/GenBank/DDBJ databases">
        <title>Adhaeribacter sp. HMF7605 Genome sequencing and assembly.</title>
        <authorList>
            <person name="Kang H."/>
            <person name="Kang J."/>
            <person name="Cha I."/>
            <person name="Kim H."/>
            <person name="Joh K."/>
        </authorList>
    </citation>
    <scope>NUCLEOTIDE SEQUENCE [LARGE SCALE GENOMIC DNA]</scope>
    <source>
        <strain evidence="2 3">HMF7605</strain>
    </source>
</reference>
<keyword evidence="3" id="KW-1185">Reference proteome</keyword>
<name>A0A2T2YCU0_9BACT</name>
<evidence type="ECO:0000313" key="2">
    <source>
        <dbReference type="EMBL" id="PSR53313.1"/>
    </source>
</evidence>
<dbReference type="EMBL" id="PYFT01000001">
    <property type="protein sequence ID" value="PSR53313.1"/>
    <property type="molecule type" value="Genomic_DNA"/>
</dbReference>
<dbReference type="Pfam" id="PF20009">
    <property type="entry name" value="GEVED"/>
    <property type="match status" value="1"/>
</dbReference>
<dbReference type="PRINTS" id="PR00313">
    <property type="entry name" value="CABNDNGRPT"/>
</dbReference>